<dbReference type="Proteomes" id="UP000632454">
    <property type="component" value="Unassembled WGS sequence"/>
</dbReference>
<accession>A0ABQ1UZT3</accession>
<keyword evidence="2" id="KW-1185">Reference proteome</keyword>
<gene>
    <name evidence="1" type="ORF">GCM10007298_30280</name>
</gene>
<evidence type="ECO:0000313" key="2">
    <source>
        <dbReference type="Proteomes" id="UP000632454"/>
    </source>
</evidence>
<dbReference type="RefSeq" id="WP_188490796.1">
    <property type="nucleotide sequence ID" value="NZ_BMCS01000002.1"/>
</dbReference>
<name>A0ABQ1UZT3_9NOCA</name>
<evidence type="ECO:0000313" key="1">
    <source>
        <dbReference type="EMBL" id="GGF32367.1"/>
    </source>
</evidence>
<proteinExistence type="predicted"/>
<sequence>MADDDAAIRGFGVGNGIRIDPSAVAAVGHRLDAAVDELSRAVVDTESARFGPHSVAADLREHGVAYVRGFRDLGAVVDALAGSAGELADHLDVAARALHATDADAGTGIRAADGVP</sequence>
<evidence type="ECO:0008006" key="3">
    <source>
        <dbReference type="Google" id="ProtNLM"/>
    </source>
</evidence>
<comment type="caution">
    <text evidence="1">The sequence shown here is derived from an EMBL/GenBank/DDBJ whole genome shotgun (WGS) entry which is preliminary data.</text>
</comment>
<organism evidence="1 2">
    <name type="scientific">Williamsia phyllosphaerae</name>
    <dbReference type="NCBI Taxonomy" id="885042"/>
    <lineage>
        <taxon>Bacteria</taxon>
        <taxon>Bacillati</taxon>
        <taxon>Actinomycetota</taxon>
        <taxon>Actinomycetes</taxon>
        <taxon>Mycobacteriales</taxon>
        <taxon>Nocardiaceae</taxon>
        <taxon>Williamsia</taxon>
    </lineage>
</organism>
<dbReference type="EMBL" id="BMCS01000002">
    <property type="protein sequence ID" value="GGF32367.1"/>
    <property type="molecule type" value="Genomic_DNA"/>
</dbReference>
<protein>
    <recommendedName>
        <fullName evidence="3">ESX-1 secretion-associated protein</fullName>
    </recommendedName>
</protein>
<reference evidence="2" key="1">
    <citation type="journal article" date="2019" name="Int. J. Syst. Evol. Microbiol.">
        <title>The Global Catalogue of Microorganisms (GCM) 10K type strain sequencing project: providing services to taxonomists for standard genome sequencing and annotation.</title>
        <authorList>
            <consortium name="The Broad Institute Genomics Platform"/>
            <consortium name="The Broad Institute Genome Sequencing Center for Infectious Disease"/>
            <person name="Wu L."/>
            <person name="Ma J."/>
        </authorList>
    </citation>
    <scope>NUCLEOTIDE SEQUENCE [LARGE SCALE GENOMIC DNA]</scope>
    <source>
        <strain evidence="2">CCM 7855</strain>
    </source>
</reference>